<evidence type="ECO:0000313" key="3">
    <source>
        <dbReference type="Proteomes" id="UP000029109"/>
    </source>
</evidence>
<gene>
    <name evidence="2" type="ORF">BPULL_0261</name>
</gene>
<name>A0A7V8HSL1_9BIFI</name>
<keyword evidence="1" id="KW-1133">Transmembrane helix</keyword>
<keyword evidence="1" id="KW-0812">Transmembrane</keyword>
<feature type="transmembrane region" description="Helical" evidence="1">
    <location>
        <begin position="12"/>
        <end position="34"/>
    </location>
</feature>
<reference evidence="2 3" key="1">
    <citation type="submission" date="2014-03" db="EMBL/GenBank/DDBJ databases">
        <title>Genomics of Bifidobacteria.</title>
        <authorList>
            <person name="Ventura M."/>
            <person name="Milani C."/>
            <person name="Lugli G.A."/>
        </authorList>
    </citation>
    <scope>NUCLEOTIDE SEQUENCE [LARGE SCALE GENOMIC DNA]</scope>
    <source>
        <strain evidence="2 3">LMG 21816</strain>
    </source>
</reference>
<keyword evidence="1" id="KW-0472">Membrane</keyword>
<sequence>MAAKTTTGGRRGRLVSIVCGIAVAVFGVAAVIAVDVDRYLHWQSPVVAVARVEDDSGTAVRKLRGLWYSAASIDDGTNRYQALVPGLSSGGPCVEQAETMLRLTREAVFRRHDPSIIDWDDGIAGVWVAGCSADASTATVYAIAVHETFDERLLTDGLSPEKVTIDITERRNWTVSSVEDAAWDKGRSVQDSEKYYDLFPQYVSTMWRFTHFSTDLRTW</sequence>
<accession>A0A7V8HSL1</accession>
<comment type="caution">
    <text evidence="2">The sequence shown here is derived from an EMBL/GenBank/DDBJ whole genome shotgun (WGS) entry which is preliminary data.</text>
</comment>
<organism evidence="2 3">
    <name type="scientific">Bifidobacterium pullorum</name>
    <dbReference type="NCBI Taxonomy" id="78448"/>
    <lineage>
        <taxon>Bacteria</taxon>
        <taxon>Bacillati</taxon>
        <taxon>Actinomycetota</taxon>
        <taxon>Actinomycetes</taxon>
        <taxon>Bifidobacteriales</taxon>
        <taxon>Bifidobacteriaceae</taxon>
        <taxon>Bifidobacterium</taxon>
    </lineage>
</organism>
<dbReference type="EMBL" id="JGZJ01000001">
    <property type="protein sequence ID" value="KFI84767.1"/>
    <property type="molecule type" value="Genomic_DNA"/>
</dbReference>
<evidence type="ECO:0000256" key="1">
    <source>
        <dbReference type="SAM" id="Phobius"/>
    </source>
</evidence>
<proteinExistence type="predicted"/>
<protein>
    <submittedName>
        <fullName evidence="2">Uncharacterized protein</fullName>
    </submittedName>
</protein>
<dbReference type="Proteomes" id="UP000029109">
    <property type="component" value="Unassembled WGS sequence"/>
</dbReference>
<evidence type="ECO:0000313" key="2">
    <source>
        <dbReference type="EMBL" id="KFI84767.1"/>
    </source>
</evidence>
<dbReference type="AlphaFoldDB" id="A0A7V8HSL1"/>